<name>A0A0J8B3T3_BETVV</name>
<proteinExistence type="predicted"/>
<sequence length="96" mass="10543">MLISQFISTQRSEIIQPLTPIPPPFSATTTITCLPPALYRVHTVPPPSFPSSTIFPLLQSSSSTCLSRCTLSASPGLLPRRHPAAQPRMRRLHHTT</sequence>
<evidence type="ECO:0000313" key="2">
    <source>
        <dbReference type="EMBL" id="KMS95834.1"/>
    </source>
</evidence>
<dbReference type="EMBL" id="KQ090432">
    <property type="protein sequence ID" value="KMS95834.1"/>
    <property type="molecule type" value="Genomic_DNA"/>
</dbReference>
<feature type="region of interest" description="Disordered" evidence="1">
    <location>
        <begin position="77"/>
        <end position="96"/>
    </location>
</feature>
<reference evidence="2 3" key="1">
    <citation type="journal article" date="2014" name="Nature">
        <title>The genome of the recently domesticated crop plant sugar beet (Beta vulgaris).</title>
        <authorList>
            <person name="Dohm J.C."/>
            <person name="Minoche A.E."/>
            <person name="Holtgrawe D."/>
            <person name="Capella-Gutierrez S."/>
            <person name="Zakrzewski F."/>
            <person name="Tafer H."/>
            <person name="Rupp O."/>
            <person name="Sorensen T.R."/>
            <person name="Stracke R."/>
            <person name="Reinhardt R."/>
            <person name="Goesmann A."/>
            <person name="Kraft T."/>
            <person name="Schulz B."/>
            <person name="Stadler P.F."/>
            <person name="Schmidt T."/>
            <person name="Gabaldon T."/>
            <person name="Lehrach H."/>
            <person name="Weisshaar B."/>
            <person name="Himmelbauer H."/>
        </authorList>
    </citation>
    <scope>NUCLEOTIDE SEQUENCE [LARGE SCALE GENOMIC DNA]</scope>
    <source>
        <tissue evidence="2">Taproot</tissue>
    </source>
</reference>
<protein>
    <submittedName>
        <fullName evidence="2">Uncharacterized protein</fullName>
    </submittedName>
</protein>
<organism evidence="2 3">
    <name type="scientific">Beta vulgaris subsp. vulgaris</name>
    <name type="common">Beet</name>
    <dbReference type="NCBI Taxonomy" id="3555"/>
    <lineage>
        <taxon>Eukaryota</taxon>
        <taxon>Viridiplantae</taxon>
        <taxon>Streptophyta</taxon>
        <taxon>Embryophyta</taxon>
        <taxon>Tracheophyta</taxon>
        <taxon>Spermatophyta</taxon>
        <taxon>Magnoliopsida</taxon>
        <taxon>eudicotyledons</taxon>
        <taxon>Gunneridae</taxon>
        <taxon>Pentapetalae</taxon>
        <taxon>Caryophyllales</taxon>
        <taxon>Chenopodiaceae</taxon>
        <taxon>Betoideae</taxon>
        <taxon>Beta</taxon>
    </lineage>
</organism>
<keyword evidence="3" id="KW-1185">Reference proteome</keyword>
<accession>A0A0J8B3T3</accession>
<evidence type="ECO:0000256" key="1">
    <source>
        <dbReference type="SAM" id="MobiDB-lite"/>
    </source>
</evidence>
<gene>
    <name evidence="2" type="ORF">BVRB_004580</name>
</gene>
<dbReference type="Proteomes" id="UP000035740">
    <property type="component" value="Unassembled WGS sequence"/>
</dbReference>
<dbReference type="AlphaFoldDB" id="A0A0J8B3T3"/>
<feature type="compositionally biased region" description="Basic residues" evidence="1">
    <location>
        <begin position="79"/>
        <end position="96"/>
    </location>
</feature>
<evidence type="ECO:0000313" key="3">
    <source>
        <dbReference type="Proteomes" id="UP000035740"/>
    </source>
</evidence>
<dbReference type="Gramene" id="KMS95834">
    <property type="protein sequence ID" value="KMS95834"/>
    <property type="gene ID" value="BVRB_004580"/>
</dbReference>